<organism evidence="1">
    <name type="scientific">Arundo donax</name>
    <name type="common">Giant reed</name>
    <name type="synonym">Donax arundinaceus</name>
    <dbReference type="NCBI Taxonomy" id="35708"/>
    <lineage>
        <taxon>Eukaryota</taxon>
        <taxon>Viridiplantae</taxon>
        <taxon>Streptophyta</taxon>
        <taxon>Embryophyta</taxon>
        <taxon>Tracheophyta</taxon>
        <taxon>Spermatophyta</taxon>
        <taxon>Magnoliopsida</taxon>
        <taxon>Liliopsida</taxon>
        <taxon>Poales</taxon>
        <taxon>Poaceae</taxon>
        <taxon>PACMAD clade</taxon>
        <taxon>Arundinoideae</taxon>
        <taxon>Arundineae</taxon>
        <taxon>Arundo</taxon>
    </lineage>
</organism>
<sequence>MQPAPVAGWGHLSVPSF</sequence>
<dbReference type="EMBL" id="GBRH01194556">
    <property type="protein sequence ID" value="JAE03340.1"/>
    <property type="molecule type" value="Transcribed_RNA"/>
</dbReference>
<evidence type="ECO:0000313" key="1">
    <source>
        <dbReference type="EMBL" id="JAE03340.1"/>
    </source>
</evidence>
<name>A0A0A9ERF3_ARUDO</name>
<proteinExistence type="predicted"/>
<reference evidence="1" key="2">
    <citation type="journal article" date="2015" name="Data Brief">
        <title>Shoot transcriptome of the giant reed, Arundo donax.</title>
        <authorList>
            <person name="Barrero R.A."/>
            <person name="Guerrero F.D."/>
            <person name="Moolhuijzen P."/>
            <person name="Goolsby J.A."/>
            <person name="Tidwell J."/>
            <person name="Bellgard S.E."/>
            <person name="Bellgard M.I."/>
        </authorList>
    </citation>
    <scope>NUCLEOTIDE SEQUENCE</scope>
    <source>
        <tissue evidence="1">Shoot tissue taken approximately 20 cm above the soil surface</tissue>
    </source>
</reference>
<protein>
    <submittedName>
        <fullName evidence="1">Uncharacterized protein</fullName>
    </submittedName>
</protein>
<dbReference type="AlphaFoldDB" id="A0A0A9ERF3"/>
<accession>A0A0A9ERF3</accession>
<reference evidence="1" key="1">
    <citation type="submission" date="2014-09" db="EMBL/GenBank/DDBJ databases">
        <authorList>
            <person name="Magalhaes I.L.F."/>
            <person name="Oliveira U."/>
            <person name="Santos F.R."/>
            <person name="Vidigal T.H.D.A."/>
            <person name="Brescovit A.D."/>
            <person name="Santos A.J."/>
        </authorList>
    </citation>
    <scope>NUCLEOTIDE SEQUENCE</scope>
    <source>
        <tissue evidence="1">Shoot tissue taken approximately 20 cm above the soil surface</tissue>
    </source>
</reference>